<evidence type="ECO:0000313" key="8">
    <source>
        <dbReference type="EMBL" id="KAJ4832558.1"/>
    </source>
</evidence>
<evidence type="ECO:0000256" key="3">
    <source>
        <dbReference type="ARBA" id="ARBA00023125"/>
    </source>
</evidence>
<feature type="domain" description="WRKY" evidence="7">
    <location>
        <begin position="127"/>
        <end position="193"/>
    </location>
</feature>
<dbReference type="OrthoDB" id="2021064at2759"/>
<evidence type="ECO:0000313" key="9">
    <source>
        <dbReference type="Proteomes" id="UP001141552"/>
    </source>
</evidence>
<accession>A0A9Q0J8Q3</accession>
<feature type="compositionally biased region" description="Polar residues" evidence="6">
    <location>
        <begin position="75"/>
        <end position="85"/>
    </location>
</feature>
<evidence type="ECO:0000256" key="2">
    <source>
        <dbReference type="ARBA" id="ARBA00023015"/>
    </source>
</evidence>
<dbReference type="GO" id="GO:0003700">
    <property type="term" value="F:DNA-binding transcription factor activity"/>
    <property type="evidence" value="ECO:0007669"/>
    <property type="project" value="InterPro"/>
</dbReference>
<dbReference type="GO" id="GO:0005634">
    <property type="term" value="C:nucleus"/>
    <property type="evidence" value="ECO:0007669"/>
    <property type="project" value="UniProtKB-SubCell"/>
</dbReference>
<evidence type="ECO:0000256" key="6">
    <source>
        <dbReference type="SAM" id="MobiDB-lite"/>
    </source>
</evidence>
<feature type="region of interest" description="Disordered" evidence="6">
    <location>
        <begin position="75"/>
        <end position="114"/>
    </location>
</feature>
<organism evidence="8 9">
    <name type="scientific">Turnera subulata</name>
    <dbReference type="NCBI Taxonomy" id="218843"/>
    <lineage>
        <taxon>Eukaryota</taxon>
        <taxon>Viridiplantae</taxon>
        <taxon>Streptophyta</taxon>
        <taxon>Embryophyta</taxon>
        <taxon>Tracheophyta</taxon>
        <taxon>Spermatophyta</taxon>
        <taxon>Magnoliopsida</taxon>
        <taxon>eudicotyledons</taxon>
        <taxon>Gunneridae</taxon>
        <taxon>Pentapetalae</taxon>
        <taxon>rosids</taxon>
        <taxon>fabids</taxon>
        <taxon>Malpighiales</taxon>
        <taxon>Passifloraceae</taxon>
        <taxon>Turnera</taxon>
    </lineage>
</organism>
<evidence type="ECO:0000256" key="1">
    <source>
        <dbReference type="ARBA" id="ARBA00004123"/>
    </source>
</evidence>
<dbReference type="EMBL" id="JAKUCV010005122">
    <property type="protein sequence ID" value="KAJ4832558.1"/>
    <property type="molecule type" value="Genomic_DNA"/>
</dbReference>
<keyword evidence="4" id="KW-0804">Transcription</keyword>
<evidence type="ECO:0000256" key="4">
    <source>
        <dbReference type="ARBA" id="ARBA00023163"/>
    </source>
</evidence>
<reference evidence="8" key="2">
    <citation type="journal article" date="2023" name="Plants (Basel)">
        <title>Annotation of the Turnera subulata (Passifloraceae) Draft Genome Reveals the S-Locus Evolved after the Divergence of Turneroideae from Passifloroideae in a Stepwise Manner.</title>
        <authorList>
            <person name="Henning P.M."/>
            <person name="Roalson E.H."/>
            <person name="Mir W."/>
            <person name="McCubbin A.G."/>
            <person name="Shore J.S."/>
        </authorList>
    </citation>
    <scope>NUCLEOTIDE SEQUENCE</scope>
    <source>
        <strain evidence="8">F60SS</strain>
    </source>
</reference>
<gene>
    <name evidence="8" type="ORF">Tsubulata_000129</name>
</gene>
<protein>
    <recommendedName>
        <fullName evidence="7">WRKY domain-containing protein</fullName>
    </recommendedName>
</protein>
<dbReference type="InterPro" id="IPR036576">
    <property type="entry name" value="WRKY_dom_sf"/>
</dbReference>
<dbReference type="Pfam" id="PF03106">
    <property type="entry name" value="WRKY"/>
    <property type="match status" value="1"/>
</dbReference>
<dbReference type="InterPro" id="IPR003657">
    <property type="entry name" value="WRKY_dom"/>
</dbReference>
<evidence type="ECO:0000256" key="5">
    <source>
        <dbReference type="ARBA" id="ARBA00023242"/>
    </source>
</evidence>
<dbReference type="Gene3D" id="2.20.25.80">
    <property type="entry name" value="WRKY domain"/>
    <property type="match status" value="1"/>
</dbReference>
<comment type="caution">
    <text evidence="8">The sequence shown here is derived from an EMBL/GenBank/DDBJ whole genome shotgun (WGS) entry which is preliminary data.</text>
</comment>
<dbReference type="AlphaFoldDB" id="A0A9Q0J8Q3"/>
<keyword evidence="5" id="KW-0539">Nucleus</keyword>
<proteinExistence type="predicted"/>
<reference evidence="8" key="1">
    <citation type="submission" date="2022-02" db="EMBL/GenBank/DDBJ databases">
        <authorList>
            <person name="Henning P.M."/>
            <person name="McCubbin A.G."/>
            <person name="Shore J.S."/>
        </authorList>
    </citation>
    <scope>NUCLEOTIDE SEQUENCE</scope>
    <source>
        <strain evidence="8">F60SS</strain>
        <tissue evidence="8">Leaves</tissue>
    </source>
</reference>
<dbReference type="InterPro" id="IPR044810">
    <property type="entry name" value="WRKY_plant"/>
</dbReference>
<keyword evidence="9" id="KW-1185">Reference proteome</keyword>
<dbReference type="PROSITE" id="PS50811">
    <property type="entry name" value="WRKY"/>
    <property type="match status" value="1"/>
</dbReference>
<name>A0A9Q0J8Q3_9ROSI</name>
<dbReference type="GO" id="GO:0043565">
    <property type="term" value="F:sequence-specific DNA binding"/>
    <property type="evidence" value="ECO:0007669"/>
    <property type="project" value="InterPro"/>
</dbReference>
<sequence length="315" mass="35082">MDPFWPENNLPSDRMKAVNELVQGREFANQLKAILNNPKGISDDGLALFSREDLVTKILNSFTNTLSILNRADSSSGEVSDQFPATSHRCGGRKLSEDSGESSKSSTGKDRRGCYKRRKTAHSWTKESSTLIEDGFAWRKYGQKKILDAKYPRNYYRCTHKFDQGCQATKQVQQVEEELYSTTYCGHHTCKSIVKASELFLDSADADSTIFLSFSTTKGEDNISGDNLDNPFFPSFQSIKQENNQDNISSNLTHHQYSSSSEYLVSPDLSTFDHADVISGVNSSSTTASAHGLDMGMMVGSVSFIDDVLQFEFAE</sequence>
<dbReference type="PANTHER" id="PTHR31282">
    <property type="entry name" value="WRKY TRANSCRIPTION FACTOR 21-RELATED"/>
    <property type="match status" value="1"/>
</dbReference>
<evidence type="ECO:0000259" key="7">
    <source>
        <dbReference type="PROSITE" id="PS50811"/>
    </source>
</evidence>
<dbReference type="SMART" id="SM00774">
    <property type="entry name" value="WRKY"/>
    <property type="match status" value="1"/>
</dbReference>
<dbReference type="Proteomes" id="UP001141552">
    <property type="component" value="Unassembled WGS sequence"/>
</dbReference>
<dbReference type="SUPFAM" id="SSF118290">
    <property type="entry name" value="WRKY DNA-binding domain"/>
    <property type="match status" value="1"/>
</dbReference>
<keyword evidence="3" id="KW-0238">DNA-binding</keyword>
<keyword evidence="2" id="KW-0805">Transcription regulation</keyword>
<comment type="subcellular location">
    <subcellularLocation>
        <location evidence="1">Nucleus</location>
    </subcellularLocation>
</comment>